<protein>
    <submittedName>
        <fullName evidence="1">Uncharacterized protein</fullName>
    </submittedName>
</protein>
<evidence type="ECO:0000313" key="1">
    <source>
        <dbReference type="EMBL" id="KAL0952765.1"/>
    </source>
</evidence>
<name>A0ABR3JCB7_9AGAR</name>
<accession>A0ABR3JCB7</accession>
<dbReference type="Proteomes" id="UP001556367">
    <property type="component" value="Unassembled WGS sequence"/>
</dbReference>
<reference evidence="2" key="1">
    <citation type="submission" date="2024-06" db="EMBL/GenBank/DDBJ databases">
        <title>Multi-omics analyses provide insights into the biosynthesis of the anticancer antibiotic pleurotin in Hohenbuehelia grisea.</title>
        <authorList>
            <person name="Weaver J.A."/>
            <person name="Alberti F."/>
        </authorList>
    </citation>
    <scope>NUCLEOTIDE SEQUENCE [LARGE SCALE GENOMIC DNA]</scope>
    <source>
        <strain evidence="2">T-177</strain>
    </source>
</reference>
<gene>
    <name evidence="1" type="ORF">HGRIS_006993</name>
</gene>
<keyword evidence="2" id="KW-1185">Reference proteome</keyword>
<organism evidence="1 2">
    <name type="scientific">Hohenbuehelia grisea</name>
    <dbReference type="NCBI Taxonomy" id="104357"/>
    <lineage>
        <taxon>Eukaryota</taxon>
        <taxon>Fungi</taxon>
        <taxon>Dikarya</taxon>
        <taxon>Basidiomycota</taxon>
        <taxon>Agaricomycotina</taxon>
        <taxon>Agaricomycetes</taxon>
        <taxon>Agaricomycetidae</taxon>
        <taxon>Agaricales</taxon>
        <taxon>Pleurotineae</taxon>
        <taxon>Pleurotaceae</taxon>
        <taxon>Hohenbuehelia</taxon>
    </lineage>
</organism>
<evidence type="ECO:0000313" key="2">
    <source>
        <dbReference type="Proteomes" id="UP001556367"/>
    </source>
</evidence>
<comment type="caution">
    <text evidence="1">The sequence shown here is derived from an EMBL/GenBank/DDBJ whole genome shotgun (WGS) entry which is preliminary data.</text>
</comment>
<dbReference type="Gene3D" id="2.60.120.260">
    <property type="entry name" value="Galactose-binding domain-like"/>
    <property type="match status" value="2"/>
</dbReference>
<sequence>MKSCSIQVSSPHLHHLLIFASAYHSSRLEFSCGLVLQDLGPQVPRTVIRRSQSLWPRGKRHSGATRAGKIPPGRQLHVLLRLGHDFPFLHSSLLLRGGRPLVPHPLVLHRSRCRKLTIPLTIGTPSSSTNQQESGGLGLQIPKETPLEHGALLQLLYSRHSCQLCDYSNNGTFTLCSTAGASATFTFTGTSVWIFGAKRDNHGPYTINLDGAVTTDSGFANSPGLFQTPLFSAKGLQHRSHTLTITNSLNNDTRPYLDIDFITWTSEAKDDQSTFLPNTDSHFSYDPPTSWSSASQEGFNSSAARSTLESGASMFLKFSGESVTVFGAIGPTSAPYTVELDGEAPSSYNATKDLYTPQVMLYHTDNLSSGDHTLKLTSAPANSGQALSIDYALVRGLINSDE</sequence>
<proteinExistence type="predicted"/>
<dbReference type="EMBL" id="JASNQZ010000010">
    <property type="protein sequence ID" value="KAL0952765.1"/>
    <property type="molecule type" value="Genomic_DNA"/>
</dbReference>